<dbReference type="EMBL" id="CAXITT010000396">
    <property type="protein sequence ID" value="CAL1540725.1"/>
    <property type="molecule type" value="Genomic_DNA"/>
</dbReference>
<dbReference type="Pfam" id="PF00348">
    <property type="entry name" value="polyprenyl_synt"/>
    <property type="match status" value="1"/>
</dbReference>
<reference evidence="2 3" key="1">
    <citation type="submission" date="2024-04" db="EMBL/GenBank/DDBJ databases">
        <authorList>
            <consortium name="Genoscope - CEA"/>
            <person name="William W."/>
        </authorList>
    </citation>
    <scope>NUCLEOTIDE SEQUENCE [LARGE SCALE GENOMIC DNA]</scope>
</reference>
<organism evidence="2 3">
    <name type="scientific">Lymnaea stagnalis</name>
    <name type="common">Great pond snail</name>
    <name type="synonym">Helix stagnalis</name>
    <dbReference type="NCBI Taxonomy" id="6523"/>
    <lineage>
        <taxon>Eukaryota</taxon>
        <taxon>Metazoa</taxon>
        <taxon>Spiralia</taxon>
        <taxon>Lophotrochozoa</taxon>
        <taxon>Mollusca</taxon>
        <taxon>Gastropoda</taxon>
        <taxon>Heterobranchia</taxon>
        <taxon>Euthyneura</taxon>
        <taxon>Panpulmonata</taxon>
        <taxon>Hygrophila</taxon>
        <taxon>Lymnaeoidea</taxon>
        <taxon>Lymnaeidae</taxon>
        <taxon>Lymnaea</taxon>
    </lineage>
</organism>
<evidence type="ECO:0000256" key="1">
    <source>
        <dbReference type="RuleBase" id="RU004466"/>
    </source>
</evidence>
<accession>A0AAV2I631</accession>
<dbReference type="AlphaFoldDB" id="A0AAV2I631"/>
<dbReference type="Gene3D" id="1.10.600.10">
    <property type="entry name" value="Farnesyl Diphosphate Synthase"/>
    <property type="match status" value="1"/>
</dbReference>
<proteinExistence type="inferred from homology"/>
<name>A0AAV2I631_LYMST</name>
<dbReference type="Proteomes" id="UP001497497">
    <property type="component" value="Unassembled WGS sequence"/>
</dbReference>
<evidence type="ECO:0000313" key="3">
    <source>
        <dbReference type="Proteomes" id="UP001497497"/>
    </source>
</evidence>
<dbReference type="PANTHER" id="PTHR12001">
    <property type="entry name" value="GERANYLGERANYL PYROPHOSPHATE SYNTHASE"/>
    <property type="match status" value="1"/>
</dbReference>
<dbReference type="InterPro" id="IPR000092">
    <property type="entry name" value="Polyprenyl_synt"/>
</dbReference>
<keyword evidence="3" id="KW-1185">Reference proteome</keyword>
<dbReference type="GO" id="GO:0005739">
    <property type="term" value="C:mitochondrion"/>
    <property type="evidence" value="ECO:0007669"/>
    <property type="project" value="TreeGrafter"/>
</dbReference>
<evidence type="ECO:0008006" key="4">
    <source>
        <dbReference type="Google" id="ProtNLM"/>
    </source>
</evidence>
<dbReference type="GO" id="GO:0008299">
    <property type="term" value="P:isoprenoid biosynthetic process"/>
    <property type="evidence" value="ECO:0007669"/>
    <property type="project" value="InterPro"/>
</dbReference>
<gene>
    <name evidence="2" type="ORF">GSLYS_00014374001</name>
</gene>
<dbReference type="PANTHER" id="PTHR12001:SF55">
    <property type="entry name" value="ALL TRANS-POLYPRENYL-DIPHOSPHATE SYNTHASE PDSS2"/>
    <property type="match status" value="1"/>
</dbReference>
<dbReference type="GO" id="GO:0004659">
    <property type="term" value="F:prenyltransferase activity"/>
    <property type="evidence" value="ECO:0007669"/>
    <property type="project" value="InterPro"/>
</dbReference>
<comment type="caution">
    <text evidence="2">The sequence shown here is derived from an EMBL/GenBank/DDBJ whole genome shotgun (WGS) entry which is preliminary data.</text>
</comment>
<protein>
    <recommendedName>
        <fullName evidence="4">Decaprenyl-diphosphate synthase subunit 2</fullName>
    </recommendedName>
</protein>
<dbReference type="SUPFAM" id="SSF48576">
    <property type="entry name" value="Terpenoid synthases"/>
    <property type="match status" value="1"/>
</dbReference>
<evidence type="ECO:0000313" key="2">
    <source>
        <dbReference type="EMBL" id="CAL1540725.1"/>
    </source>
</evidence>
<dbReference type="GO" id="GO:1990234">
    <property type="term" value="C:transferase complex"/>
    <property type="evidence" value="ECO:0007669"/>
    <property type="project" value="TreeGrafter"/>
</dbReference>
<dbReference type="InterPro" id="IPR008949">
    <property type="entry name" value="Isoprenoid_synthase_dom_sf"/>
</dbReference>
<comment type="similarity">
    <text evidence="1">Belongs to the FPP/GGPP synthase family.</text>
</comment>
<dbReference type="GO" id="GO:0006744">
    <property type="term" value="P:ubiquinone biosynthetic process"/>
    <property type="evidence" value="ECO:0007669"/>
    <property type="project" value="TreeGrafter"/>
</dbReference>
<keyword evidence="1" id="KW-0808">Transferase</keyword>
<sequence>MYSLIYQLRMVSFESATKIVSFTRVYSKSLQTFPKCSSIKFQLNKLSSSSDKFQICKYTFFRDYRVTTNEDKKSVSKAVSDAEKIVGYPTSFLSLRCLLSDELSNIALHMRKLVGTRHPLLKTARGMVFDGKNNLQLRGLLVMLISKAAGPNPQAPYTEQEMISGVYPSQRSLAEITEVIHTASLIHKGVVNLADILPEDGPLSDMEFGNKMAVLSGDYLLSSACIGLAKLGNPLVIEQVASSIGDMMAAEFTPFTDAGGKSTVPESCNSFSDWLKQTHLSFGSLLARSCQSAMTLAGHSEDLGKMAFAFGENTTYAHQLSKDIAAITNQDENPNLRPTSAPVVLYREMASLEEINKMYTFWQEEKINYKKILSALVDSGAVDKCKQLCLQYRNKAISSLDCYTESDAKVALINMVTAVSDVR</sequence>